<dbReference type="GO" id="GO:0005789">
    <property type="term" value="C:endoplasmic reticulum membrane"/>
    <property type="evidence" value="ECO:0007669"/>
    <property type="project" value="UniProtKB-SubCell"/>
</dbReference>
<accession>M3AXK3</accession>
<dbReference type="RefSeq" id="XP_016759591.1">
    <property type="nucleotide sequence ID" value="XM_016906147.1"/>
</dbReference>
<dbReference type="Pfam" id="PF03151">
    <property type="entry name" value="TPT"/>
    <property type="match status" value="1"/>
</dbReference>
<evidence type="ECO:0000256" key="8">
    <source>
        <dbReference type="SAM" id="MobiDB-lite"/>
    </source>
</evidence>
<comment type="subunit">
    <text evidence="4">Homooligomer.</text>
</comment>
<keyword evidence="5 9" id="KW-0812">Transmembrane</keyword>
<dbReference type="PANTHER" id="PTHR11132">
    <property type="entry name" value="SOLUTE CARRIER FAMILY 35"/>
    <property type="match status" value="1"/>
</dbReference>
<protein>
    <submittedName>
        <fullName evidence="11">TPT-domain-containing protein</fullName>
    </submittedName>
</protein>
<dbReference type="HOGENOM" id="CLU_022332_0_0_1"/>
<feature type="transmembrane region" description="Helical" evidence="9">
    <location>
        <begin position="153"/>
        <end position="173"/>
    </location>
</feature>
<gene>
    <name evidence="11" type="ORF">SEPMUDRAFT_150396</name>
</gene>
<dbReference type="InterPro" id="IPR050186">
    <property type="entry name" value="TPT_transporter"/>
</dbReference>
<feature type="transmembrane region" description="Helical" evidence="9">
    <location>
        <begin position="125"/>
        <end position="147"/>
    </location>
</feature>
<dbReference type="eggNOG" id="KOG1441">
    <property type="taxonomic scope" value="Eukaryota"/>
</dbReference>
<dbReference type="Proteomes" id="UP000016931">
    <property type="component" value="Unassembled WGS sequence"/>
</dbReference>
<feature type="domain" description="Sugar phosphate transporter" evidence="10">
    <location>
        <begin position="55"/>
        <end position="342"/>
    </location>
</feature>
<feature type="transmembrane region" description="Helical" evidence="9">
    <location>
        <begin position="326"/>
        <end position="344"/>
    </location>
</feature>
<dbReference type="InterPro" id="IPR004853">
    <property type="entry name" value="Sugar_P_trans_dom"/>
</dbReference>
<keyword evidence="7 9" id="KW-0472">Membrane</keyword>
<proteinExistence type="inferred from homology"/>
<reference evidence="11 12" key="1">
    <citation type="journal article" date="2012" name="PLoS Pathog.">
        <title>Diverse lifestyles and strategies of plant pathogenesis encoded in the genomes of eighteen Dothideomycetes fungi.</title>
        <authorList>
            <person name="Ohm R.A."/>
            <person name="Feau N."/>
            <person name="Henrissat B."/>
            <person name="Schoch C.L."/>
            <person name="Horwitz B.A."/>
            <person name="Barry K.W."/>
            <person name="Condon B.J."/>
            <person name="Copeland A.C."/>
            <person name="Dhillon B."/>
            <person name="Glaser F."/>
            <person name="Hesse C.N."/>
            <person name="Kosti I."/>
            <person name="LaButti K."/>
            <person name="Lindquist E.A."/>
            <person name="Lucas S."/>
            <person name="Salamov A.A."/>
            <person name="Bradshaw R.E."/>
            <person name="Ciuffetti L."/>
            <person name="Hamelin R.C."/>
            <person name="Kema G.H.J."/>
            <person name="Lawrence C."/>
            <person name="Scott J.A."/>
            <person name="Spatafora J.W."/>
            <person name="Turgeon B.G."/>
            <person name="de Wit P.J.G.M."/>
            <person name="Zhong S."/>
            <person name="Goodwin S.B."/>
            <person name="Grigoriev I.V."/>
        </authorList>
    </citation>
    <scope>NUCLEOTIDE SEQUENCE [LARGE SCALE GENOMIC DNA]</scope>
    <source>
        <strain evidence="11 12">SO2202</strain>
    </source>
</reference>
<comment type="subcellular location">
    <subcellularLocation>
        <location evidence="2">Endoplasmic reticulum membrane</location>
        <topology evidence="2">Multi-pass membrane protein</topology>
    </subcellularLocation>
</comment>
<feature type="transmembrane region" description="Helical" evidence="9">
    <location>
        <begin position="269"/>
        <end position="293"/>
    </location>
</feature>
<evidence type="ECO:0000256" key="5">
    <source>
        <dbReference type="ARBA" id="ARBA00022692"/>
    </source>
</evidence>
<feature type="transmembrane region" description="Helical" evidence="9">
    <location>
        <begin position="300"/>
        <end position="320"/>
    </location>
</feature>
<sequence length="405" mass="43869">MSSKNDIRMSTGSSGDEDRKLEGGESTVNGSAPSAGAAVRSEPSTTTSKADLHPAFYIALWICLSGGVILFNKWVLHTAKFEFPLFLTTWHMFFATVVTQCLAKFTTILDSRHKVPMNRETYTRAILPIGLFFSFSLICGNVAYLYLSVSFIQMLKASNVIATLLATWAFMITPPDMKKLANVSAIMVGIIIASYGEIQFVMTGFIIQMAGIVFEAVRLVMVQRILSAPEFKMDPLVSLYYYAPACAAINGVITLFVEVPKMGMGDIYNVGIFTLLLNAAVAFGLNVSVVFLIGKTSAVVLTLSGVLKDILLVVASMVIFQDPVAPLQFFGYSIALGGLVWYKLGADGVKNGLRDSQLAFAQMRQNNPARAKGLVLAAVLIGAFLVMYSFFPSLMGIAPKTPFTG</sequence>
<feature type="compositionally biased region" description="Polar residues" evidence="8">
    <location>
        <begin position="1"/>
        <end position="14"/>
    </location>
</feature>
<evidence type="ECO:0000256" key="4">
    <source>
        <dbReference type="ARBA" id="ARBA00011182"/>
    </source>
</evidence>
<name>M3AXK3_SPHMS</name>
<keyword evidence="12" id="KW-1185">Reference proteome</keyword>
<comment type="similarity">
    <text evidence="3">Belongs to the TPT transporter family. SLC35D subfamily.</text>
</comment>
<evidence type="ECO:0000259" key="10">
    <source>
        <dbReference type="Pfam" id="PF03151"/>
    </source>
</evidence>
<feature type="transmembrane region" description="Helical" evidence="9">
    <location>
        <begin position="373"/>
        <end position="391"/>
    </location>
</feature>
<evidence type="ECO:0000256" key="3">
    <source>
        <dbReference type="ARBA" id="ARBA00010425"/>
    </source>
</evidence>
<comment type="function">
    <text evidence="1">Involved in the import of GDP-mannose from the cytoplasm into the Golgi lumen.</text>
</comment>
<evidence type="ECO:0000256" key="9">
    <source>
        <dbReference type="SAM" id="Phobius"/>
    </source>
</evidence>
<feature type="transmembrane region" description="Helical" evidence="9">
    <location>
        <begin position="180"/>
        <end position="198"/>
    </location>
</feature>
<feature type="transmembrane region" description="Helical" evidence="9">
    <location>
        <begin position="83"/>
        <end position="105"/>
    </location>
</feature>
<dbReference type="EMBL" id="KB456266">
    <property type="protein sequence ID" value="EMF11470.1"/>
    <property type="molecule type" value="Genomic_DNA"/>
</dbReference>
<evidence type="ECO:0000256" key="2">
    <source>
        <dbReference type="ARBA" id="ARBA00004477"/>
    </source>
</evidence>
<feature type="transmembrane region" description="Helical" evidence="9">
    <location>
        <begin position="54"/>
        <end position="71"/>
    </location>
</feature>
<evidence type="ECO:0000313" key="12">
    <source>
        <dbReference type="Proteomes" id="UP000016931"/>
    </source>
</evidence>
<keyword evidence="6 9" id="KW-1133">Transmembrane helix</keyword>
<organism evidence="11 12">
    <name type="scientific">Sphaerulina musiva (strain SO2202)</name>
    <name type="common">Poplar stem canker fungus</name>
    <name type="synonym">Septoria musiva</name>
    <dbReference type="NCBI Taxonomy" id="692275"/>
    <lineage>
        <taxon>Eukaryota</taxon>
        <taxon>Fungi</taxon>
        <taxon>Dikarya</taxon>
        <taxon>Ascomycota</taxon>
        <taxon>Pezizomycotina</taxon>
        <taxon>Dothideomycetes</taxon>
        <taxon>Dothideomycetidae</taxon>
        <taxon>Mycosphaerellales</taxon>
        <taxon>Mycosphaerellaceae</taxon>
        <taxon>Sphaerulina</taxon>
    </lineage>
</organism>
<evidence type="ECO:0000256" key="1">
    <source>
        <dbReference type="ARBA" id="ARBA00003420"/>
    </source>
</evidence>
<dbReference type="GeneID" id="27903284"/>
<dbReference type="OMA" id="IWICLSS"/>
<feature type="region of interest" description="Disordered" evidence="8">
    <location>
        <begin position="1"/>
        <end position="47"/>
    </location>
</feature>
<feature type="transmembrane region" description="Helical" evidence="9">
    <location>
        <begin position="239"/>
        <end position="257"/>
    </location>
</feature>
<dbReference type="AlphaFoldDB" id="M3AXK3"/>
<evidence type="ECO:0000256" key="6">
    <source>
        <dbReference type="ARBA" id="ARBA00022989"/>
    </source>
</evidence>
<dbReference type="OrthoDB" id="6418713at2759"/>
<evidence type="ECO:0000313" key="11">
    <source>
        <dbReference type="EMBL" id="EMF11470.1"/>
    </source>
</evidence>
<evidence type="ECO:0000256" key="7">
    <source>
        <dbReference type="ARBA" id="ARBA00023136"/>
    </source>
</evidence>
<feature type="transmembrane region" description="Helical" evidence="9">
    <location>
        <begin position="204"/>
        <end position="227"/>
    </location>
</feature>